<dbReference type="AlphaFoldDB" id="A0A8S3Q6I5"/>
<name>A0A8S3Q6I5_MYTED</name>
<accession>A0A8S3Q6I5</accession>
<sequence>MTKTSKLKCKSGDFFKAHISPEILCNRDLVLSNFREDVTVDRILAYLFDPIPSALFHDDGTMWKYSKPSLVVGLVFGGLLLVCVVIVIVVLIRRQTFVSGTRDKVRNILRENDYNGCQDVALPHTGDHSGHTQLADQQTSNDDEYTIGNLLGETSFNDIIDDRNRSAGSSIILDPKNTGFNRTISDTPTGYEFAQSVSDTRGNFSADDQYAISEEGVYDHSRNNRHKESEDNIYNHAVDTVYDSGSHKRYHKGTEDTYDHFFGQKQKMIMMFQQRHELMYYSICMHIL</sequence>
<organism evidence="2 3">
    <name type="scientific">Mytilus edulis</name>
    <name type="common">Blue mussel</name>
    <dbReference type="NCBI Taxonomy" id="6550"/>
    <lineage>
        <taxon>Eukaryota</taxon>
        <taxon>Metazoa</taxon>
        <taxon>Spiralia</taxon>
        <taxon>Lophotrochozoa</taxon>
        <taxon>Mollusca</taxon>
        <taxon>Bivalvia</taxon>
        <taxon>Autobranchia</taxon>
        <taxon>Pteriomorphia</taxon>
        <taxon>Mytilida</taxon>
        <taxon>Mytiloidea</taxon>
        <taxon>Mytilidae</taxon>
        <taxon>Mytilinae</taxon>
        <taxon>Mytilus</taxon>
    </lineage>
</organism>
<evidence type="ECO:0000313" key="2">
    <source>
        <dbReference type="EMBL" id="CAG2190858.1"/>
    </source>
</evidence>
<dbReference type="EMBL" id="CAJPWZ010000342">
    <property type="protein sequence ID" value="CAG2190858.1"/>
    <property type="molecule type" value="Genomic_DNA"/>
</dbReference>
<keyword evidence="3" id="KW-1185">Reference proteome</keyword>
<dbReference type="OrthoDB" id="6146647at2759"/>
<proteinExistence type="predicted"/>
<feature type="transmembrane region" description="Helical" evidence="1">
    <location>
        <begin position="70"/>
        <end position="92"/>
    </location>
</feature>
<reference evidence="2" key="1">
    <citation type="submission" date="2021-03" db="EMBL/GenBank/DDBJ databases">
        <authorList>
            <person name="Bekaert M."/>
        </authorList>
    </citation>
    <scope>NUCLEOTIDE SEQUENCE</scope>
</reference>
<evidence type="ECO:0000313" key="3">
    <source>
        <dbReference type="Proteomes" id="UP000683360"/>
    </source>
</evidence>
<protein>
    <submittedName>
        <fullName evidence="2">Uncharacterized protein</fullName>
    </submittedName>
</protein>
<keyword evidence="1" id="KW-0812">Transmembrane</keyword>
<dbReference type="Proteomes" id="UP000683360">
    <property type="component" value="Unassembled WGS sequence"/>
</dbReference>
<keyword evidence="1" id="KW-1133">Transmembrane helix</keyword>
<gene>
    <name evidence="2" type="ORF">MEDL_6128</name>
</gene>
<evidence type="ECO:0000256" key="1">
    <source>
        <dbReference type="SAM" id="Phobius"/>
    </source>
</evidence>
<comment type="caution">
    <text evidence="2">The sequence shown here is derived from an EMBL/GenBank/DDBJ whole genome shotgun (WGS) entry which is preliminary data.</text>
</comment>
<keyword evidence="1" id="KW-0472">Membrane</keyword>